<evidence type="ECO:0000256" key="2">
    <source>
        <dbReference type="ARBA" id="ARBA00022741"/>
    </source>
</evidence>
<organism evidence="7">
    <name type="scientific">Blastocystis hominis</name>
    <dbReference type="NCBI Taxonomy" id="12968"/>
    <lineage>
        <taxon>Eukaryota</taxon>
        <taxon>Sar</taxon>
        <taxon>Stramenopiles</taxon>
        <taxon>Bigyra</taxon>
        <taxon>Opalozoa</taxon>
        <taxon>Opalinata</taxon>
        <taxon>Blastocystidae</taxon>
        <taxon>Blastocystis</taxon>
    </lineage>
</organism>
<dbReference type="InParanoid" id="D8MAJ7"/>
<dbReference type="OrthoDB" id="1022360at2759"/>
<protein>
    <recommendedName>
        <fullName evidence="6">Protein kinase domain-containing protein</fullName>
    </recommendedName>
</protein>
<evidence type="ECO:0000259" key="6">
    <source>
        <dbReference type="PROSITE" id="PS50011"/>
    </source>
</evidence>
<evidence type="ECO:0000313" key="8">
    <source>
        <dbReference type="Proteomes" id="UP000008312"/>
    </source>
</evidence>
<dbReference type="FunFam" id="1.10.510.10:FF:000421">
    <property type="entry name" value="Serine/threonine-protein kinase PAK 6"/>
    <property type="match status" value="1"/>
</dbReference>
<evidence type="ECO:0000313" key="7">
    <source>
        <dbReference type="EMBL" id="CBK25086.2"/>
    </source>
</evidence>
<dbReference type="GO" id="GO:0004672">
    <property type="term" value="F:protein kinase activity"/>
    <property type="evidence" value="ECO:0007669"/>
    <property type="project" value="InterPro"/>
</dbReference>
<evidence type="ECO:0000256" key="3">
    <source>
        <dbReference type="ARBA" id="ARBA00022840"/>
    </source>
</evidence>
<comment type="similarity">
    <text evidence="1">Belongs to the protein kinase superfamily. STE Ser/Thr protein kinase family. STE20 subfamily.</text>
</comment>
<dbReference type="Pfam" id="PF00069">
    <property type="entry name" value="Pkinase"/>
    <property type="match status" value="1"/>
</dbReference>
<evidence type="ECO:0000256" key="5">
    <source>
        <dbReference type="SAM" id="MobiDB-lite"/>
    </source>
</evidence>
<dbReference type="InterPro" id="IPR017441">
    <property type="entry name" value="Protein_kinase_ATP_BS"/>
</dbReference>
<dbReference type="Gene3D" id="1.10.510.10">
    <property type="entry name" value="Transferase(Phosphotransferase) domain 1"/>
    <property type="match status" value="1"/>
</dbReference>
<reference evidence="7" key="1">
    <citation type="submission" date="2010-02" db="EMBL/GenBank/DDBJ databases">
        <title>Sequencing and annotation of the Blastocystis hominis genome.</title>
        <authorList>
            <person name="Wincker P."/>
        </authorList>
    </citation>
    <scope>NUCLEOTIDE SEQUENCE</scope>
    <source>
        <strain evidence="7">Singapore isolate B</strain>
    </source>
</reference>
<dbReference type="InterPro" id="IPR011009">
    <property type="entry name" value="Kinase-like_dom_sf"/>
</dbReference>
<dbReference type="Proteomes" id="UP000008312">
    <property type="component" value="Unassembled WGS sequence"/>
</dbReference>
<sequence>MKALFSKNKIGKVNRRTISESLRESVPVAPCEDWKEDNTEMLNSEEKSELQGSQITKKDLQDHPNEVKDVARFSISIKLSSRASLDKFISKVLNMHKEDPRTIYSNWEQVGKGSFGVVYKVNKGKQVFAVKVLEDNGNLVSLQQEIGLQSYTPGPNVVSIIDTYYFDDKLWIVMEYMNAGSLADLLDTQVAFPEEAIAYVTKEVLEALKYMHRHHQIHRDIKSVNIMLDTEGHVKLVDFGGAAVLTKEQSKRNSLVGTPHWMAPELIRRIPYNDSVDIWSLGITVLEMAEGVPPFADISDGMKVMLKIVTDCAPFFQDPFAWSEDFQNFLGAMLEKDPANRMSATQLSQHKFLQRAYTREQFAQFIRLSYELARSYAGG</sequence>
<feature type="region of interest" description="Disordered" evidence="5">
    <location>
        <begin position="36"/>
        <end position="61"/>
    </location>
</feature>
<feature type="domain" description="Protein kinase" evidence="6">
    <location>
        <begin position="104"/>
        <end position="353"/>
    </location>
</feature>
<dbReference type="EMBL" id="FN668690">
    <property type="protein sequence ID" value="CBK25086.2"/>
    <property type="molecule type" value="Genomic_DNA"/>
</dbReference>
<feature type="binding site" evidence="4">
    <location>
        <position position="131"/>
    </location>
    <ligand>
        <name>ATP</name>
        <dbReference type="ChEBI" id="CHEBI:30616"/>
    </ligand>
</feature>
<name>D8MAJ7_BLAHO</name>
<dbReference type="AlphaFoldDB" id="D8MAJ7"/>
<dbReference type="InterPro" id="IPR000719">
    <property type="entry name" value="Prot_kinase_dom"/>
</dbReference>
<dbReference type="GeneID" id="24921729"/>
<keyword evidence="8" id="KW-1185">Reference proteome</keyword>
<dbReference type="PANTHER" id="PTHR45832:SF22">
    <property type="entry name" value="SERINE_THREONINE-PROTEIN KINASE SAMKA-RELATED"/>
    <property type="match status" value="1"/>
</dbReference>
<dbReference type="SMART" id="SM00220">
    <property type="entry name" value="S_TKc"/>
    <property type="match status" value="1"/>
</dbReference>
<gene>
    <name evidence="7" type="ORF">GSBLH_T00004723001</name>
</gene>
<dbReference type="OMA" id="PPRWRIN"/>
<dbReference type="InterPro" id="IPR051931">
    <property type="entry name" value="PAK3-like"/>
</dbReference>
<dbReference type="RefSeq" id="XP_012899134.1">
    <property type="nucleotide sequence ID" value="XM_013043680.1"/>
</dbReference>
<feature type="compositionally biased region" description="Basic and acidic residues" evidence="5">
    <location>
        <begin position="36"/>
        <end position="49"/>
    </location>
</feature>
<proteinExistence type="inferred from homology"/>
<dbReference type="PANTHER" id="PTHR45832">
    <property type="entry name" value="SERINE/THREONINE-PROTEIN KINASE SAMKA-RELATED-RELATED"/>
    <property type="match status" value="1"/>
</dbReference>
<evidence type="ECO:0000256" key="4">
    <source>
        <dbReference type="PROSITE-ProRule" id="PRU10141"/>
    </source>
</evidence>
<evidence type="ECO:0000256" key="1">
    <source>
        <dbReference type="ARBA" id="ARBA00008874"/>
    </source>
</evidence>
<keyword evidence="2 4" id="KW-0547">Nucleotide-binding</keyword>
<dbReference type="PROSITE" id="PS50011">
    <property type="entry name" value="PROTEIN_KINASE_DOM"/>
    <property type="match status" value="1"/>
</dbReference>
<dbReference type="GO" id="GO:0005524">
    <property type="term" value="F:ATP binding"/>
    <property type="evidence" value="ECO:0007669"/>
    <property type="project" value="UniProtKB-UniRule"/>
</dbReference>
<dbReference type="SUPFAM" id="SSF56112">
    <property type="entry name" value="Protein kinase-like (PK-like)"/>
    <property type="match status" value="1"/>
</dbReference>
<keyword evidence="3 4" id="KW-0067">ATP-binding</keyword>
<dbReference type="PROSITE" id="PS00107">
    <property type="entry name" value="PROTEIN_KINASE_ATP"/>
    <property type="match status" value="1"/>
</dbReference>
<accession>D8MAJ7</accession>